<evidence type="ECO:0000256" key="5">
    <source>
        <dbReference type="ARBA" id="ARBA00022552"/>
    </source>
</evidence>
<dbReference type="STRING" id="425265.A8PSA6"/>
<evidence type="ECO:0000256" key="4">
    <source>
        <dbReference type="ARBA" id="ARBA00022517"/>
    </source>
</evidence>
<keyword evidence="7" id="KW-0687">Ribonucleoprotein</keyword>
<organism evidence="12 13">
    <name type="scientific">Malassezia globosa (strain ATCC MYA-4612 / CBS 7966)</name>
    <name type="common">Dandruff-associated fungus</name>
    <dbReference type="NCBI Taxonomy" id="425265"/>
    <lineage>
        <taxon>Eukaryota</taxon>
        <taxon>Fungi</taxon>
        <taxon>Dikarya</taxon>
        <taxon>Basidiomycota</taxon>
        <taxon>Ustilaginomycotina</taxon>
        <taxon>Malasseziomycetes</taxon>
        <taxon>Malasseziales</taxon>
        <taxon>Malasseziaceae</taxon>
        <taxon>Malassezia</taxon>
    </lineage>
</organism>
<evidence type="ECO:0000256" key="2">
    <source>
        <dbReference type="ARBA" id="ARBA00009211"/>
    </source>
</evidence>
<dbReference type="VEuPathDB" id="FungiDB:MGL_0223"/>
<feature type="region of interest" description="Disordered" evidence="9">
    <location>
        <begin position="449"/>
        <end position="547"/>
    </location>
</feature>
<dbReference type="InterPro" id="IPR002687">
    <property type="entry name" value="Nop_dom"/>
</dbReference>
<dbReference type="GO" id="GO:0006364">
    <property type="term" value="P:rRNA processing"/>
    <property type="evidence" value="ECO:0007669"/>
    <property type="project" value="UniProtKB-KW"/>
</dbReference>
<dbReference type="OMA" id="NRMMVLA"/>
<proteinExistence type="inferred from homology"/>
<dbReference type="OrthoDB" id="6780543at2759"/>
<dbReference type="Gene3D" id="1.10.287.4070">
    <property type="match status" value="1"/>
</dbReference>
<keyword evidence="5" id="KW-0698">rRNA processing</keyword>
<dbReference type="GO" id="GO:0030515">
    <property type="term" value="F:snoRNA binding"/>
    <property type="evidence" value="ECO:0007669"/>
    <property type="project" value="InterPro"/>
</dbReference>
<feature type="compositionally biased region" description="Low complexity" evidence="9">
    <location>
        <begin position="457"/>
        <end position="467"/>
    </location>
</feature>
<gene>
    <name evidence="12" type="ORF">MGL_0223</name>
</gene>
<dbReference type="SMART" id="SM00931">
    <property type="entry name" value="NOSIC"/>
    <property type="match status" value="1"/>
</dbReference>
<dbReference type="Pfam" id="PF01798">
    <property type="entry name" value="Nop"/>
    <property type="match status" value="1"/>
</dbReference>
<keyword evidence="4" id="KW-0690">Ribosome biogenesis</keyword>
<keyword evidence="6" id="KW-0539">Nucleus</keyword>
<dbReference type="EMBL" id="AAYY01000001">
    <property type="protein sequence ID" value="EDP45234.1"/>
    <property type="molecule type" value="Genomic_DNA"/>
</dbReference>
<dbReference type="PANTHER" id="PTHR10894:SF1">
    <property type="entry name" value="NUCLEOLAR PROTEIN 58"/>
    <property type="match status" value="1"/>
</dbReference>
<comment type="caution">
    <text evidence="12">The sequence shown here is derived from an EMBL/GenBank/DDBJ whole genome shotgun (WGS) entry which is preliminary data.</text>
</comment>
<dbReference type="FunFam" id="1.10.287.4070:FF:000001">
    <property type="entry name" value="Probable Nucleolar protein 58"/>
    <property type="match status" value="1"/>
</dbReference>
<dbReference type="GeneID" id="5856754"/>
<evidence type="ECO:0000256" key="8">
    <source>
        <dbReference type="ARBA" id="ARBA00024837"/>
    </source>
</evidence>
<comment type="subcellular location">
    <subcellularLocation>
        <location evidence="1">Nucleus</location>
        <location evidence="1">Nucleolus</location>
    </subcellularLocation>
</comment>
<dbReference type="PROSITE" id="PS51358">
    <property type="entry name" value="NOP"/>
    <property type="match status" value="1"/>
</dbReference>
<evidence type="ECO:0000256" key="10">
    <source>
        <dbReference type="SAM" id="SignalP"/>
    </source>
</evidence>
<evidence type="ECO:0000256" key="7">
    <source>
        <dbReference type="ARBA" id="ARBA00023274"/>
    </source>
</evidence>
<dbReference type="InterPro" id="IPR042239">
    <property type="entry name" value="Nop_C"/>
</dbReference>
<evidence type="ECO:0000256" key="9">
    <source>
        <dbReference type="SAM" id="MobiDB-lite"/>
    </source>
</evidence>
<feature type="domain" description="Nop" evidence="11">
    <location>
        <begin position="299"/>
        <end position="423"/>
    </location>
</feature>
<dbReference type="Pfam" id="PF08156">
    <property type="entry name" value="NOP5NT"/>
    <property type="match status" value="1"/>
</dbReference>
<evidence type="ECO:0000256" key="1">
    <source>
        <dbReference type="ARBA" id="ARBA00004604"/>
    </source>
</evidence>
<dbReference type="PANTHER" id="PTHR10894">
    <property type="entry name" value="NUCLEOLAR PROTEIN 5 NUCLEOLAR PROTEIN NOP5 NOP58"/>
    <property type="match status" value="1"/>
</dbReference>
<feature type="chain" id="PRO_5002727068" description="Nucleolar protein 58" evidence="10">
    <location>
        <begin position="21"/>
        <end position="547"/>
    </location>
</feature>
<dbReference type="RefSeq" id="XP_001732448.1">
    <property type="nucleotide sequence ID" value="XM_001732396.1"/>
</dbReference>
<reference evidence="12 13" key="1">
    <citation type="journal article" date="2007" name="Proc. Natl. Acad. Sci. U.S.A.">
        <title>Dandruff-associated Malassezia genomes reveal convergent and divergent virulence traits shared with plant and human fungal pathogens.</title>
        <authorList>
            <person name="Xu J."/>
            <person name="Saunders C.W."/>
            <person name="Hu P."/>
            <person name="Grant R.A."/>
            <person name="Boekhout T."/>
            <person name="Kuramae E.E."/>
            <person name="Kronstad J.W."/>
            <person name="Deangelis Y.M."/>
            <person name="Reeder N.L."/>
            <person name="Johnstone K.R."/>
            <person name="Leland M."/>
            <person name="Fieno A.M."/>
            <person name="Begley W.M."/>
            <person name="Sun Y."/>
            <person name="Lacey M.P."/>
            <person name="Chaudhary T."/>
            <person name="Keough T."/>
            <person name="Chu L."/>
            <person name="Sears R."/>
            <person name="Yuan B."/>
            <person name="Dawson T.L.Jr."/>
        </authorList>
    </citation>
    <scope>NUCLEOTIDE SEQUENCE [LARGE SCALE GENOMIC DNA]</scope>
    <source>
        <strain evidence="13">ATCC MYA-4612 / CBS 7966</strain>
    </source>
</reference>
<protein>
    <recommendedName>
        <fullName evidence="3">Nucleolar protein 58</fullName>
    </recommendedName>
</protein>
<name>A8PSA6_MALGO</name>
<feature type="signal peptide" evidence="10">
    <location>
        <begin position="1"/>
        <end position="20"/>
    </location>
</feature>
<comment type="similarity">
    <text evidence="2">Belongs to the NOP5/NOP56 family.</text>
</comment>
<dbReference type="SUPFAM" id="SSF89124">
    <property type="entry name" value="Nop domain"/>
    <property type="match status" value="1"/>
</dbReference>
<dbReference type="KEGG" id="mgl:MGL_0223"/>
<evidence type="ECO:0000313" key="13">
    <source>
        <dbReference type="Proteomes" id="UP000008837"/>
    </source>
</evidence>
<feature type="compositionally biased region" description="Basic and acidic residues" evidence="9">
    <location>
        <begin position="518"/>
        <end position="530"/>
    </location>
</feature>
<keyword evidence="13" id="KW-1185">Reference proteome</keyword>
<dbReference type="AlphaFoldDB" id="A8PSA6"/>
<dbReference type="FunFam" id="1.10.246.90:FF:000003">
    <property type="entry name" value="Nucleolar protein 58"/>
    <property type="match status" value="1"/>
</dbReference>
<keyword evidence="10" id="KW-0732">Signal</keyword>
<comment type="function">
    <text evidence="8">Required for pre-18S rRNA processing. May bind microtubules.</text>
</comment>
<dbReference type="FunCoup" id="A8PSA6">
    <property type="interactions" value="715"/>
</dbReference>
<sequence>MVLVLFETAVGFCLFSLSDEAKVNSPNLYKHFENETEANRLLQLSAIHRFQSTVEAVEGVTATNEGKLSKGLKQFLTSEILEKGGSTGAKGASAEKLIVSEPKLASAINKKLGIQVTSESSLMDLYRGIRENLASLLSSGSPEAGALDPRDLNTMSLGLSHSLSRYKLKFSPDKVDTMVVQAIALLDDLDKELNIYAMRVKEWYGWHFPEMGKIITDNIAYAKVVRAVGFRTNASSCDLSEILPEEVEQTLKAAAEISMGTEVSDSDMEHIWSLCEQVVSISEYRAQLYSYLCNRMAAIAPNLTALVGELVGARLISHAGSIMNLAKQPASTIQILGAEKALFRALKTKHDTPKYGLLYHSSLVGMAPPKMKGKMARMVATKAALSTRLDALADADSKSDLSAPTIGSESRAKLEARARGLDYVQTMAGIRANRGADAGSKQKSFSMEAGGRGYNVGADAPPVVTGVADDDDDEEEKEEEEQGEEDDEPKEKSKKDKKDKKEKKKEKEEKKEKKEKKAKKEEKKSKRPASDADDSTEARKKKKKSSE</sequence>
<accession>A8PSA6</accession>
<dbReference type="Gene3D" id="1.10.246.90">
    <property type="entry name" value="Nop domain"/>
    <property type="match status" value="1"/>
</dbReference>
<evidence type="ECO:0000256" key="6">
    <source>
        <dbReference type="ARBA" id="ARBA00023242"/>
    </source>
</evidence>
<evidence type="ECO:0000313" key="12">
    <source>
        <dbReference type="EMBL" id="EDP45234.1"/>
    </source>
</evidence>
<dbReference type="GO" id="GO:0031428">
    <property type="term" value="C:box C/D methylation guide snoRNP complex"/>
    <property type="evidence" value="ECO:0007669"/>
    <property type="project" value="InterPro"/>
</dbReference>
<evidence type="ECO:0000259" key="11">
    <source>
        <dbReference type="PROSITE" id="PS51358"/>
    </source>
</evidence>
<dbReference type="Proteomes" id="UP000008837">
    <property type="component" value="Unassembled WGS sequence"/>
</dbReference>
<dbReference type="InterPro" id="IPR012974">
    <property type="entry name" value="NOP58/56_N"/>
</dbReference>
<dbReference type="InParanoid" id="A8PSA6"/>
<dbReference type="InterPro" id="IPR045056">
    <property type="entry name" value="Nop56/Nop58"/>
</dbReference>
<dbReference type="InterPro" id="IPR012976">
    <property type="entry name" value="NOSIC"/>
</dbReference>
<dbReference type="InterPro" id="IPR036070">
    <property type="entry name" value="Nop_dom_sf"/>
</dbReference>
<dbReference type="GO" id="GO:0032040">
    <property type="term" value="C:small-subunit processome"/>
    <property type="evidence" value="ECO:0007669"/>
    <property type="project" value="InterPro"/>
</dbReference>
<evidence type="ECO:0000256" key="3">
    <source>
        <dbReference type="ARBA" id="ARBA00020379"/>
    </source>
</evidence>
<feature type="compositionally biased region" description="Acidic residues" evidence="9">
    <location>
        <begin position="468"/>
        <end position="488"/>
    </location>
</feature>